<reference evidence="1" key="1">
    <citation type="submission" date="2018-03" db="EMBL/GenBank/DDBJ databases">
        <title>Draft genome sequences of Megaviruse, new member of the family Mimiviridae isolated from water in Shanghai, China.</title>
        <authorList>
            <person name="Xia Y."/>
        </authorList>
    </citation>
    <scope>NUCLEOTIDE SEQUENCE</scope>
    <source>
        <strain evidence="1">SH</strain>
    </source>
</reference>
<dbReference type="KEGG" id="vg:80526223"/>
<protein>
    <submittedName>
        <fullName evidence="1">Uncharacterized protein</fullName>
    </submittedName>
</protein>
<name>A0A3S5HLA9_9VIRU</name>
<proteinExistence type="predicted"/>
<dbReference type="EMBL" id="MH046811">
    <property type="protein sequence ID" value="AZL89422.1"/>
    <property type="molecule type" value="Genomic_DNA"/>
</dbReference>
<dbReference type="RefSeq" id="YP_010788928.1">
    <property type="nucleotide sequence ID" value="NC_075367.1"/>
</dbReference>
<organism evidence="1">
    <name type="scientific">Megavirus baoshan</name>
    <dbReference type="NCBI Taxonomy" id="2496520"/>
    <lineage>
        <taxon>Viruses</taxon>
        <taxon>Varidnaviria</taxon>
        <taxon>Bamfordvirae</taxon>
        <taxon>Nucleocytoviricota</taxon>
        <taxon>Megaviricetes</taxon>
        <taxon>Imitervirales</taxon>
        <taxon>Mimiviridae</taxon>
        <taxon>Megamimivirinae</taxon>
        <taxon>Megavirus</taxon>
        <taxon>Megavirus baoshanense</taxon>
    </lineage>
</organism>
<evidence type="ECO:0000313" key="1">
    <source>
        <dbReference type="EMBL" id="AZL89422.1"/>
    </source>
</evidence>
<sequence length="161" mass="19495">MTSVAINIPINFLTQNKFFSCLIKKRHPDILFEFPMELNIFYKIFIRYLRIIYPETGFDTNYKNNIHITTNNENIESYIYASDTIYFDNNTIYIAFDYNSLTIEDFDFIVQQIKKIIRKNVYTFNNQYPNFNNMTSRYLSIDITKIFNQDEIQDYSRQKNI</sequence>
<accession>A0A3S5HLA9</accession>
<dbReference type="GeneID" id="80526223"/>